<dbReference type="RefSeq" id="XP_038074921.1">
    <property type="nucleotide sequence ID" value="XM_038218993.1"/>
</dbReference>
<dbReference type="GeneID" id="119742812"/>
<proteinExistence type="predicted"/>
<dbReference type="OrthoDB" id="10552393at2759"/>
<evidence type="ECO:0000313" key="2">
    <source>
        <dbReference type="Proteomes" id="UP000887568"/>
    </source>
</evidence>
<protein>
    <submittedName>
        <fullName evidence="1">Uncharacterized protein</fullName>
    </submittedName>
</protein>
<dbReference type="EnsemblMetazoa" id="XM_038218993.1">
    <property type="protein sequence ID" value="XP_038074921.1"/>
    <property type="gene ID" value="LOC119742812"/>
</dbReference>
<evidence type="ECO:0000313" key="1">
    <source>
        <dbReference type="EnsemblMetazoa" id="XP_038074921.1"/>
    </source>
</evidence>
<dbReference type="Proteomes" id="UP000887568">
    <property type="component" value="Unplaced"/>
</dbReference>
<reference evidence="1" key="1">
    <citation type="submission" date="2022-11" db="UniProtKB">
        <authorList>
            <consortium name="EnsemblMetazoa"/>
        </authorList>
    </citation>
    <scope>IDENTIFICATION</scope>
</reference>
<accession>A0A914BG90</accession>
<organism evidence="1 2">
    <name type="scientific">Patiria miniata</name>
    <name type="common">Bat star</name>
    <name type="synonym">Asterina miniata</name>
    <dbReference type="NCBI Taxonomy" id="46514"/>
    <lineage>
        <taxon>Eukaryota</taxon>
        <taxon>Metazoa</taxon>
        <taxon>Echinodermata</taxon>
        <taxon>Eleutherozoa</taxon>
        <taxon>Asterozoa</taxon>
        <taxon>Asteroidea</taxon>
        <taxon>Valvatacea</taxon>
        <taxon>Valvatida</taxon>
        <taxon>Asterinidae</taxon>
        <taxon>Patiria</taxon>
    </lineage>
</organism>
<sequence length="186" mass="21796">MDRIPPGSQRVIRDNNLQFLRNRAIYDTDYFCPEPCVLQCVFHTEQLLRFLCRHQPATSLPVSIQQLLPNQKETLDIVCCKHLFTKSAVRRIVMFLLGPHTAQNEEDVQTRRWTSLQTKEFTYLHTMLAVMILYCDVSKFRTIDQGDYPPRQRTLIIPTSKPLAMPSDMQQILFATEGIKYIREHL</sequence>
<name>A0A914BG90_PATMI</name>
<dbReference type="AlphaFoldDB" id="A0A914BG90"/>
<keyword evidence="2" id="KW-1185">Reference proteome</keyword>